<dbReference type="FunFam" id="3.40.50.720:FF:000084">
    <property type="entry name" value="Short-chain dehydrogenase reductase"/>
    <property type="match status" value="1"/>
</dbReference>
<dbReference type="PANTHER" id="PTHR42760:SF121">
    <property type="entry name" value="3-OXOACYL-(ACYL-CARRIER-PROTEIN) REDUCTASE"/>
    <property type="match status" value="1"/>
</dbReference>
<evidence type="ECO:0000313" key="4">
    <source>
        <dbReference type="EMBL" id="TCD63603.1"/>
    </source>
</evidence>
<dbReference type="AlphaFoldDB" id="A0A4R0RAE4"/>
<keyword evidence="2" id="KW-0521">NADP</keyword>
<dbReference type="EMBL" id="RWJN01000286">
    <property type="protein sequence ID" value="TCD63603.1"/>
    <property type="molecule type" value="Genomic_DNA"/>
</dbReference>
<dbReference type="InterPro" id="IPR036291">
    <property type="entry name" value="NAD(P)-bd_dom_sf"/>
</dbReference>
<dbReference type="SUPFAM" id="SSF51735">
    <property type="entry name" value="NAD(P)-binding Rossmann-fold domains"/>
    <property type="match status" value="1"/>
</dbReference>
<dbReference type="Proteomes" id="UP000292702">
    <property type="component" value="Unassembled WGS sequence"/>
</dbReference>
<evidence type="ECO:0000313" key="5">
    <source>
        <dbReference type="Proteomes" id="UP000292702"/>
    </source>
</evidence>
<sequence length="257" mass="27177">MASKGVALITGAARGIGATIALRLASEGYNLALADLPGQASTLSNVAKQIQEMGRKVVASRCDVSREEDGKKMVQNCVQGLGGLDIMVANAGISKFGTTLTTTVEDWDALFSVNARGVFLCYKHAAEQMVKQGRGGRIVGACSSAGKRGAPMLAAYSSTKFAVRGMTQVAAQELASHNITVNCYSPAFVDTDLLSQPEDEKVGGERGAYIRSVYPFQKDQPFINPDVVAELVSYIVKPSSHMLTGECISLNGTLSFD</sequence>
<dbReference type="OrthoDB" id="498125at2759"/>
<evidence type="ECO:0000256" key="1">
    <source>
        <dbReference type="ARBA" id="ARBA00006484"/>
    </source>
</evidence>
<dbReference type="STRING" id="92696.A0A4R0RAE4"/>
<organism evidence="4 5">
    <name type="scientific">Steccherinum ochraceum</name>
    <dbReference type="NCBI Taxonomy" id="92696"/>
    <lineage>
        <taxon>Eukaryota</taxon>
        <taxon>Fungi</taxon>
        <taxon>Dikarya</taxon>
        <taxon>Basidiomycota</taxon>
        <taxon>Agaricomycotina</taxon>
        <taxon>Agaricomycetes</taxon>
        <taxon>Polyporales</taxon>
        <taxon>Steccherinaceae</taxon>
        <taxon>Steccherinum</taxon>
    </lineage>
</organism>
<evidence type="ECO:0008006" key="6">
    <source>
        <dbReference type="Google" id="ProtNLM"/>
    </source>
</evidence>
<dbReference type="PRINTS" id="PR00080">
    <property type="entry name" value="SDRFAMILY"/>
</dbReference>
<dbReference type="Gene3D" id="3.40.50.720">
    <property type="entry name" value="NAD(P)-binding Rossmann-like Domain"/>
    <property type="match status" value="1"/>
</dbReference>
<comment type="similarity">
    <text evidence="1 3">Belongs to the short-chain dehydrogenases/reductases (SDR) family.</text>
</comment>
<evidence type="ECO:0000256" key="3">
    <source>
        <dbReference type="RuleBase" id="RU000363"/>
    </source>
</evidence>
<gene>
    <name evidence="4" type="ORF">EIP91_005182</name>
</gene>
<keyword evidence="5" id="KW-1185">Reference proteome</keyword>
<accession>A0A4R0RAE4</accession>
<comment type="caution">
    <text evidence="4">The sequence shown here is derived from an EMBL/GenBank/DDBJ whole genome shotgun (WGS) entry which is preliminary data.</text>
</comment>
<dbReference type="Pfam" id="PF00106">
    <property type="entry name" value="adh_short"/>
    <property type="match status" value="1"/>
</dbReference>
<dbReference type="GO" id="GO:0048038">
    <property type="term" value="F:quinone binding"/>
    <property type="evidence" value="ECO:0007669"/>
    <property type="project" value="TreeGrafter"/>
</dbReference>
<name>A0A4R0RAE4_9APHY</name>
<dbReference type="PRINTS" id="PR00081">
    <property type="entry name" value="GDHRDH"/>
</dbReference>
<protein>
    <recommendedName>
        <fullName evidence="6">Diacetyl reductase [(S)-acetoin forming]</fullName>
    </recommendedName>
</protein>
<proteinExistence type="inferred from homology"/>
<evidence type="ECO:0000256" key="2">
    <source>
        <dbReference type="ARBA" id="ARBA00022857"/>
    </source>
</evidence>
<dbReference type="InterPro" id="IPR002347">
    <property type="entry name" value="SDR_fam"/>
</dbReference>
<dbReference type="GO" id="GO:0006633">
    <property type="term" value="P:fatty acid biosynthetic process"/>
    <property type="evidence" value="ECO:0007669"/>
    <property type="project" value="TreeGrafter"/>
</dbReference>
<dbReference type="InterPro" id="IPR020904">
    <property type="entry name" value="Sc_DH/Rdtase_CS"/>
</dbReference>
<dbReference type="PANTHER" id="PTHR42760">
    <property type="entry name" value="SHORT-CHAIN DEHYDROGENASES/REDUCTASES FAMILY MEMBER"/>
    <property type="match status" value="1"/>
</dbReference>
<dbReference type="GO" id="GO:0016616">
    <property type="term" value="F:oxidoreductase activity, acting on the CH-OH group of donors, NAD or NADP as acceptor"/>
    <property type="evidence" value="ECO:0007669"/>
    <property type="project" value="TreeGrafter"/>
</dbReference>
<dbReference type="PROSITE" id="PS00061">
    <property type="entry name" value="ADH_SHORT"/>
    <property type="match status" value="1"/>
</dbReference>
<reference evidence="4 5" key="1">
    <citation type="submission" date="2018-11" db="EMBL/GenBank/DDBJ databases">
        <title>Genome assembly of Steccherinum ochraceum LE-BIN_3174, the white-rot fungus of the Steccherinaceae family (The Residual Polyporoid clade, Polyporales, Basidiomycota).</title>
        <authorList>
            <person name="Fedorova T.V."/>
            <person name="Glazunova O.A."/>
            <person name="Landesman E.O."/>
            <person name="Moiseenko K.V."/>
            <person name="Psurtseva N.V."/>
            <person name="Savinova O.S."/>
            <person name="Shakhova N.V."/>
            <person name="Tyazhelova T.V."/>
            <person name="Vasina D.V."/>
        </authorList>
    </citation>
    <scope>NUCLEOTIDE SEQUENCE [LARGE SCALE GENOMIC DNA]</scope>
    <source>
        <strain evidence="4 5">LE-BIN_3174</strain>
    </source>
</reference>